<keyword evidence="8" id="KW-1185">Reference proteome</keyword>
<dbReference type="InterPro" id="IPR036259">
    <property type="entry name" value="MFS_trans_sf"/>
</dbReference>
<feature type="transmembrane region" description="Helical" evidence="5">
    <location>
        <begin position="169"/>
        <end position="193"/>
    </location>
</feature>
<evidence type="ECO:0000313" key="7">
    <source>
        <dbReference type="EMBL" id="SDG83518.1"/>
    </source>
</evidence>
<evidence type="ECO:0000313" key="8">
    <source>
        <dbReference type="Proteomes" id="UP000198854"/>
    </source>
</evidence>
<keyword evidence="4 5" id="KW-0472">Membrane</keyword>
<accession>A0A1G7XH11</accession>
<evidence type="ECO:0000256" key="1">
    <source>
        <dbReference type="ARBA" id="ARBA00004141"/>
    </source>
</evidence>
<protein>
    <submittedName>
        <fullName evidence="7">Predicted arabinose efflux permease, MFS family</fullName>
    </submittedName>
</protein>
<dbReference type="Proteomes" id="UP000198854">
    <property type="component" value="Unassembled WGS sequence"/>
</dbReference>
<feature type="transmembrane region" description="Helical" evidence="5">
    <location>
        <begin position="16"/>
        <end position="36"/>
    </location>
</feature>
<feature type="transmembrane region" description="Helical" evidence="5">
    <location>
        <begin position="265"/>
        <end position="292"/>
    </location>
</feature>
<dbReference type="PROSITE" id="PS00216">
    <property type="entry name" value="SUGAR_TRANSPORT_1"/>
    <property type="match status" value="1"/>
</dbReference>
<dbReference type="InterPro" id="IPR011701">
    <property type="entry name" value="MFS"/>
</dbReference>
<dbReference type="InterPro" id="IPR005829">
    <property type="entry name" value="Sugar_transporter_CS"/>
</dbReference>
<proteinExistence type="predicted"/>
<feature type="domain" description="Major facilitator superfamily (MFS) profile" evidence="6">
    <location>
        <begin position="1"/>
        <end position="410"/>
    </location>
</feature>
<keyword evidence="3 5" id="KW-1133">Transmembrane helix</keyword>
<sequence length="415" mass="45558">MDSKELIKRFGIQQGLHWLIVGIMIPVITLIFQSRGLSLRDIGFVMAVWIGSTAVFEIPLGGVADRYGRKNTYLVSLLLNSFACIVLYFAYHLALITLAAVLLGVARAVYSGTLDAWFYDRFQYTQGNGSYHSALAKINVVVTLGLAIGSLIGGWLPDIAKNSPFHLTSIYDLNIVIVCIANIGLIFVTWILVKEKTKQVKASSIDAKINIVKSSLDVLKKSLKHSVLSRLMQATLVFGMVLSSVENYWQPYLANVLQQTSYGVFVFGVISACYFLMSAASSLLSVPLLALFNSSHKSLMFTTRVLAGILCICLAYTTHLWSFTMCYLGFFFFFTLGNNSESVLLHENTAEQIRSTMLSISSVMVTCGGVLASLLFGVLSEDYGISVSWTVAGVLLIISSPVFVFMPEKQSLKTA</sequence>
<dbReference type="InterPro" id="IPR053160">
    <property type="entry name" value="MFS_DHA3_Transporter"/>
</dbReference>
<feature type="transmembrane region" description="Helical" evidence="5">
    <location>
        <begin position="138"/>
        <end position="157"/>
    </location>
</feature>
<dbReference type="SUPFAM" id="SSF103473">
    <property type="entry name" value="MFS general substrate transporter"/>
    <property type="match status" value="1"/>
</dbReference>
<dbReference type="PROSITE" id="PS50850">
    <property type="entry name" value="MFS"/>
    <property type="match status" value="1"/>
</dbReference>
<dbReference type="GO" id="GO:0022857">
    <property type="term" value="F:transmembrane transporter activity"/>
    <property type="evidence" value="ECO:0007669"/>
    <property type="project" value="InterPro"/>
</dbReference>
<dbReference type="PANTHER" id="PTHR23530">
    <property type="entry name" value="TRANSPORT PROTEIN-RELATED"/>
    <property type="match status" value="1"/>
</dbReference>
<dbReference type="GO" id="GO:0016020">
    <property type="term" value="C:membrane"/>
    <property type="evidence" value="ECO:0007669"/>
    <property type="project" value="UniProtKB-SubCell"/>
</dbReference>
<evidence type="ECO:0000256" key="3">
    <source>
        <dbReference type="ARBA" id="ARBA00022989"/>
    </source>
</evidence>
<dbReference type="EMBL" id="FNDD01000003">
    <property type="protein sequence ID" value="SDG83518.1"/>
    <property type="molecule type" value="Genomic_DNA"/>
</dbReference>
<dbReference type="OrthoDB" id="9816124at2"/>
<name>A0A1G7XH11_9VIBR</name>
<dbReference type="Gene3D" id="1.20.1250.20">
    <property type="entry name" value="MFS general substrate transporter like domains"/>
    <property type="match status" value="1"/>
</dbReference>
<evidence type="ECO:0000256" key="5">
    <source>
        <dbReference type="SAM" id="Phobius"/>
    </source>
</evidence>
<organism evidence="7 8">
    <name type="scientific">Vibrio xiamenensis</name>
    <dbReference type="NCBI Taxonomy" id="861298"/>
    <lineage>
        <taxon>Bacteria</taxon>
        <taxon>Pseudomonadati</taxon>
        <taxon>Pseudomonadota</taxon>
        <taxon>Gammaproteobacteria</taxon>
        <taxon>Vibrionales</taxon>
        <taxon>Vibrionaceae</taxon>
        <taxon>Vibrio</taxon>
    </lineage>
</organism>
<evidence type="ECO:0000259" key="6">
    <source>
        <dbReference type="PROSITE" id="PS50850"/>
    </source>
</evidence>
<feature type="transmembrane region" description="Helical" evidence="5">
    <location>
        <begin position="385"/>
        <end position="406"/>
    </location>
</feature>
<keyword evidence="2 5" id="KW-0812">Transmembrane</keyword>
<comment type="subcellular location">
    <subcellularLocation>
        <location evidence="1">Membrane</location>
        <topology evidence="1">Multi-pass membrane protein</topology>
    </subcellularLocation>
</comment>
<gene>
    <name evidence="7" type="ORF">SAMN04488136_103164</name>
</gene>
<dbReference type="PANTHER" id="PTHR23530:SF1">
    <property type="entry name" value="PERMEASE, MAJOR FACILITATOR SUPERFAMILY-RELATED"/>
    <property type="match status" value="1"/>
</dbReference>
<feature type="transmembrane region" description="Helical" evidence="5">
    <location>
        <begin position="304"/>
        <end position="321"/>
    </location>
</feature>
<dbReference type="AlphaFoldDB" id="A0A1G7XH11"/>
<dbReference type="STRING" id="861298.SAMN04488136_103164"/>
<feature type="transmembrane region" description="Helical" evidence="5">
    <location>
        <begin position="357"/>
        <end position="379"/>
    </location>
</feature>
<evidence type="ECO:0000256" key="2">
    <source>
        <dbReference type="ARBA" id="ARBA00022692"/>
    </source>
</evidence>
<feature type="transmembrane region" description="Helical" evidence="5">
    <location>
        <begin position="42"/>
        <end position="60"/>
    </location>
</feature>
<reference evidence="7 8" key="1">
    <citation type="submission" date="2016-10" db="EMBL/GenBank/DDBJ databases">
        <authorList>
            <person name="de Groot N.N."/>
        </authorList>
    </citation>
    <scope>NUCLEOTIDE SEQUENCE [LARGE SCALE GENOMIC DNA]</scope>
    <source>
        <strain evidence="7 8">CGMCC 1.10228</strain>
    </source>
</reference>
<dbReference type="InterPro" id="IPR020846">
    <property type="entry name" value="MFS_dom"/>
</dbReference>
<dbReference type="Pfam" id="PF07690">
    <property type="entry name" value="MFS_1"/>
    <property type="match status" value="1"/>
</dbReference>
<evidence type="ECO:0000256" key="4">
    <source>
        <dbReference type="ARBA" id="ARBA00023136"/>
    </source>
</evidence>